<keyword evidence="13" id="KW-1185">Reference proteome</keyword>
<evidence type="ECO:0000256" key="10">
    <source>
        <dbReference type="SAM" id="MobiDB-lite"/>
    </source>
</evidence>
<dbReference type="AlphaFoldDB" id="A0A835IQC9"/>
<dbReference type="PANTHER" id="PTHR45667">
    <property type="entry name" value="S-ADENOSYLMETHIONINE MITOCHONDRIAL CARRIER PROTEIN"/>
    <property type="match status" value="1"/>
</dbReference>
<gene>
    <name evidence="12" type="ORF">IFM89_014361</name>
</gene>
<keyword evidence="5" id="KW-0677">Repeat</keyword>
<comment type="caution">
    <text evidence="12">The sequence shown here is derived from an EMBL/GenBank/DDBJ whole genome shotgun (WGS) entry which is preliminary data.</text>
</comment>
<organism evidence="12 13">
    <name type="scientific">Coptis chinensis</name>
    <dbReference type="NCBI Taxonomy" id="261450"/>
    <lineage>
        <taxon>Eukaryota</taxon>
        <taxon>Viridiplantae</taxon>
        <taxon>Streptophyta</taxon>
        <taxon>Embryophyta</taxon>
        <taxon>Tracheophyta</taxon>
        <taxon>Spermatophyta</taxon>
        <taxon>Magnoliopsida</taxon>
        <taxon>Ranunculales</taxon>
        <taxon>Ranunculaceae</taxon>
        <taxon>Coptidoideae</taxon>
        <taxon>Coptis</taxon>
    </lineage>
</organism>
<keyword evidence="6 11" id="KW-1133">Transmembrane helix</keyword>
<comment type="subcellular location">
    <subcellularLocation>
        <location evidence="1">Membrane</location>
        <topology evidence="1">Multi-pass membrane protein</topology>
    </subcellularLocation>
</comment>
<feature type="compositionally biased region" description="Low complexity" evidence="10">
    <location>
        <begin position="242"/>
        <end position="253"/>
    </location>
</feature>
<evidence type="ECO:0000313" key="12">
    <source>
        <dbReference type="EMBL" id="KAF9620757.1"/>
    </source>
</evidence>
<evidence type="ECO:0000256" key="8">
    <source>
        <dbReference type="PROSITE-ProRule" id="PRU00282"/>
    </source>
</evidence>
<evidence type="ECO:0000256" key="7">
    <source>
        <dbReference type="ARBA" id="ARBA00023136"/>
    </source>
</evidence>
<keyword evidence="7 8" id="KW-0472">Membrane</keyword>
<feature type="non-terminal residue" evidence="12">
    <location>
        <position position="1"/>
    </location>
</feature>
<dbReference type="InterPro" id="IPR023395">
    <property type="entry name" value="MCP_dom_sf"/>
</dbReference>
<evidence type="ECO:0000256" key="11">
    <source>
        <dbReference type="SAM" id="Phobius"/>
    </source>
</evidence>
<dbReference type="SUPFAM" id="SSF103506">
    <property type="entry name" value="Mitochondrial carrier"/>
    <property type="match status" value="1"/>
</dbReference>
<comment type="similarity">
    <text evidence="2 9">Belongs to the mitochondrial carrier (TC 2.A.29) family.</text>
</comment>
<feature type="transmembrane region" description="Helical" evidence="11">
    <location>
        <begin position="112"/>
        <end position="133"/>
    </location>
</feature>
<dbReference type="Gene3D" id="1.50.40.10">
    <property type="entry name" value="Mitochondrial carrier domain"/>
    <property type="match status" value="1"/>
</dbReference>
<evidence type="ECO:0000256" key="9">
    <source>
        <dbReference type="RuleBase" id="RU000488"/>
    </source>
</evidence>
<dbReference type="GO" id="GO:0016020">
    <property type="term" value="C:membrane"/>
    <property type="evidence" value="ECO:0007669"/>
    <property type="project" value="UniProtKB-SubCell"/>
</dbReference>
<sequence length="307" mass="33913">MGNIVSSAVMVPKELITQRMQASVVGRSWQVLLSILQKDRILGLYVGYTATLLRNLPAGVLSYSSFEYLKAAVLAKTKKGHLEPFESVCCGALAGAIAMAFLLGGNNQLDTLIWYSWLGGIIIGTMIGSNMGLEEHYKAGPRNIVITGSFANFQQLNNAGTNKGFRPLLQFADEDIEQRRYRFEMCLVATCFEPFDFCKALLVVREHLDVDKMVMVAQVQLTGAYSFSCQVLDNLHHKGPSPRKSSSPRVTPPYGGDSSDKHSEDERSPGPRSVSQQNRRANSRSPSPRNFDADVFGVSVGFYEVFR</sequence>
<dbReference type="Pfam" id="PF00153">
    <property type="entry name" value="Mito_carr"/>
    <property type="match status" value="1"/>
</dbReference>
<evidence type="ECO:0000256" key="5">
    <source>
        <dbReference type="ARBA" id="ARBA00022737"/>
    </source>
</evidence>
<dbReference type="OrthoDB" id="276989at2759"/>
<evidence type="ECO:0000256" key="4">
    <source>
        <dbReference type="ARBA" id="ARBA00022692"/>
    </source>
</evidence>
<feature type="compositionally biased region" description="Low complexity" evidence="10">
    <location>
        <begin position="272"/>
        <end position="290"/>
    </location>
</feature>
<evidence type="ECO:0000256" key="1">
    <source>
        <dbReference type="ARBA" id="ARBA00004141"/>
    </source>
</evidence>
<dbReference type="Proteomes" id="UP000631114">
    <property type="component" value="Unassembled WGS sequence"/>
</dbReference>
<evidence type="ECO:0000313" key="13">
    <source>
        <dbReference type="Proteomes" id="UP000631114"/>
    </source>
</evidence>
<proteinExistence type="inferred from homology"/>
<feature type="repeat" description="Solcar" evidence="8">
    <location>
        <begin position="1"/>
        <end position="72"/>
    </location>
</feature>
<dbReference type="PROSITE" id="PS50920">
    <property type="entry name" value="SOLCAR"/>
    <property type="match status" value="1"/>
</dbReference>
<evidence type="ECO:0000256" key="6">
    <source>
        <dbReference type="ARBA" id="ARBA00022989"/>
    </source>
</evidence>
<evidence type="ECO:0000256" key="3">
    <source>
        <dbReference type="ARBA" id="ARBA00022448"/>
    </source>
</evidence>
<dbReference type="EMBL" id="JADFTS010000002">
    <property type="protein sequence ID" value="KAF9620757.1"/>
    <property type="molecule type" value="Genomic_DNA"/>
</dbReference>
<feature type="region of interest" description="Disordered" evidence="10">
    <location>
        <begin position="237"/>
        <end position="294"/>
    </location>
</feature>
<feature type="transmembrane region" description="Helical" evidence="11">
    <location>
        <begin position="85"/>
        <end position="106"/>
    </location>
</feature>
<accession>A0A835IQC9</accession>
<protein>
    <submittedName>
        <fullName evidence="12">Uncharacterized protein</fullName>
    </submittedName>
</protein>
<dbReference type="InterPro" id="IPR018108">
    <property type="entry name" value="MCP_transmembrane"/>
</dbReference>
<name>A0A835IQC9_9MAGN</name>
<reference evidence="12 13" key="1">
    <citation type="submission" date="2020-10" db="EMBL/GenBank/DDBJ databases">
        <title>The Coptis chinensis genome and diversification of protoberbering-type alkaloids.</title>
        <authorList>
            <person name="Wang B."/>
            <person name="Shu S."/>
            <person name="Song C."/>
            <person name="Liu Y."/>
        </authorList>
    </citation>
    <scope>NUCLEOTIDE SEQUENCE [LARGE SCALE GENOMIC DNA]</scope>
    <source>
        <strain evidence="12">HL-2020</strain>
        <tissue evidence="12">Leaf</tissue>
    </source>
</reference>
<evidence type="ECO:0000256" key="2">
    <source>
        <dbReference type="ARBA" id="ARBA00006375"/>
    </source>
</evidence>
<keyword evidence="4 8" id="KW-0812">Transmembrane</keyword>
<feature type="compositionally biased region" description="Basic and acidic residues" evidence="10">
    <location>
        <begin position="258"/>
        <end position="269"/>
    </location>
</feature>
<keyword evidence="3 9" id="KW-0813">Transport</keyword>